<name>A0ABT8GU72_9BACL</name>
<organism evidence="1 2">
    <name type="scientific">Ureibacillus aquaedulcis</name>
    <dbReference type="NCBI Taxonomy" id="3058421"/>
    <lineage>
        <taxon>Bacteria</taxon>
        <taxon>Bacillati</taxon>
        <taxon>Bacillota</taxon>
        <taxon>Bacilli</taxon>
        <taxon>Bacillales</taxon>
        <taxon>Caryophanaceae</taxon>
        <taxon>Ureibacillus</taxon>
    </lineage>
</organism>
<dbReference type="Proteomes" id="UP001172743">
    <property type="component" value="Unassembled WGS sequence"/>
</dbReference>
<evidence type="ECO:0000313" key="1">
    <source>
        <dbReference type="EMBL" id="MDN4494970.1"/>
    </source>
</evidence>
<gene>
    <name evidence="1" type="ORF">QYB95_15555</name>
</gene>
<comment type="caution">
    <text evidence="1">The sequence shown here is derived from an EMBL/GenBank/DDBJ whole genome shotgun (WGS) entry which is preliminary data.</text>
</comment>
<reference evidence="1" key="1">
    <citation type="submission" date="2023-07" db="EMBL/GenBank/DDBJ databases">
        <title>Ureibacillus sp. isolated from freshwater well.</title>
        <authorList>
            <person name="Kirdat K."/>
            <person name="Bhatt A."/>
            <person name="Teware R."/>
            <person name="Bhavsar Y."/>
            <person name="Yadav A."/>
        </authorList>
    </citation>
    <scope>NUCLEOTIDE SEQUENCE</scope>
    <source>
        <strain evidence="1">BA0131</strain>
    </source>
</reference>
<proteinExistence type="predicted"/>
<sequence length="449" mass="51953">MMMRMNKIIPDLHANNCLTIHPDVAKYHNLSTAKKWFLRFGNQALEMKLKTSSVLTEDEIKLSASIIDLLSIPINCRFEIRRENNEILLGPFIGILVGANKSYLDESVQYLSNYLYDYEHIGGAVIAFSLEGIDPLRYTIEGYLYSPETEKWEPGIFPYPASVFKIIYLNREWRNHFQTVFGHRYFNSYVFNKWEMYKWLSQNSQLNSFLPKTVIYYAPQDIENLLNEHNEIFIKPVHGSMGERIYRVKKTQGSSLQLEFQQAGEPQKSNFSSVHELGVFLKKQFKGKTFILQQSLDLITYQEKKIDFRIVMVKNQSGDWEDMCMVAKYGREGSIVTNILAGGTAEVGEITLQKVFGFSEEEAFRFRKEISRISYEAARCIEECGVHCGNLGIDIAIDTAKKVWIIEINNVNPSPLFALDINDRQLFYQIKRSNMLYAKNLAGFPEKMT</sequence>
<dbReference type="RefSeq" id="WP_301139288.1">
    <property type="nucleotide sequence ID" value="NZ_JAUHTQ010000014.1"/>
</dbReference>
<dbReference type="Gene3D" id="3.30.470.20">
    <property type="entry name" value="ATP-grasp fold, B domain"/>
    <property type="match status" value="1"/>
</dbReference>
<dbReference type="InterPro" id="IPR026838">
    <property type="entry name" value="YheC/D"/>
</dbReference>
<dbReference type="SUPFAM" id="SSF56059">
    <property type="entry name" value="Glutathione synthetase ATP-binding domain-like"/>
    <property type="match status" value="1"/>
</dbReference>
<keyword evidence="2" id="KW-1185">Reference proteome</keyword>
<dbReference type="EMBL" id="JAUHTQ010000014">
    <property type="protein sequence ID" value="MDN4494970.1"/>
    <property type="molecule type" value="Genomic_DNA"/>
</dbReference>
<dbReference type="Pfam" id="PF14398">
    <property type="entry name" value="ATPgrasp_YheCD"/>
    <property type="match status" value="1"/>
</dbReference>
<accession>A0ABT8GU72</accession>
<evidence type="ECO:0000313" key="2">
    <source>
        <dbReference type="Proteomes" id="UP001172743"/>
    </source>
</evidence>
<protein>
    <submittedName>
        <fullName evidence="1">YheC/YheD family protein</fullName>
    </submittedName>
</protein>